<protein>
    <submittedName>
        <fullName evidence="2">Uncharacterized protein LOC106151422</fullName>
    </submittedName>
</protein>
<dbReference type="KEGG" id="lak:106151422"/>
<organism evidence="1 2">
    <name type="scientific">Lingula anatina</name>
    <name type="common">Brachiopod</name>
    <name type="synonym">Lingula unguis</name>
    <dbReference type="NCBI Taxonomy" id="7574"/>
    <lineage>
        <taxon>Eukaryota</taxon>
        <taxon>Metazoa</taxon>
        <taxon>Spiralia</taxon>
        <taxon>Lophotrochozoa</taxon>
        <taxon>Brachiopoda</taxon>
        <taxon>Linguliformea</taxon>
        <taxon>Lingulata</taxon>
        <taxon>Lingulida</taxon>
        <taxon>Linguloidea</taxon>
        <taxon>Lingulidae</taxon>
        <taxon>Lingula</taxon>
    </lineage>
</organism>
<dbReference type="GeneID" id="106151422"/>
<proteinExistence type="predicted"/>
<reference evidence="2" key="1">
    <citation type="submission" date="2025-08" db="UniProtKB">
        <authorList>
            <consortium name="RefSeq"/>
        </authorList>
    </citation>
    <scope>IDENTIFICATION</scope>
    <source>
        <tissue evidence="2">Gonads</tissue>
    </source>
</reference>
<evidence type="ECO:0000313" key="1">
    <source>
        <dbReference type="Proteomes" id="UP000085678"/>
    </source>
</evidence>
<accession>A0A1S3H4R8</accession>
<dbReference type="Proteomes" id="UP000085678">
    <property type="component" value="Unplaced"/>
</dbReference>
<sequence length="280" mass="31612">MGRRETFIVFTLYTLLVYGNLPTAGYGHWSTPWSFYGLFKWLPGLNKQHTCEAKCLPKNSEVKQALVLTYSGNLNDVVNPDFNLFEEHHRCAGRSDNASIIAEGRKRIQIFEYYYGIDLSTIKDQDLLDGRVPLLGGKLLFRPYRLSPAIDCRVILESNPFGSWSYENVIVSDAGWVIEAIKDVNITGPGYKGSVSAGSGIYQGEFLFDTSRENPYGGRVLIKFESKEPQYITNDGRFLIWKAELSHPVYGKGRTVHFLEADPVTSKFASREVQTFPIDA</sequence>
<dbReference type="AlphaFoldDB" id="A0A1S3H4R8"/>
<evidence type="ECO:0000313" key="2">
    <source>
        <dbReference type="RefSeq" id="XP_013380129.1"/>
    </source>
</evidence>
<gene>
    <name evidence="2" type="primary">LOC106151422</name>
</gene>
<dbReference type="RefSeq" id="XP_013380129.1">
    <property type="nucleotide sequence ID" value="XM_013524675.2"/>
</dbReference>
<dbReference type="InParanoid" id="A0A1S3H4R8"/>
<name>A0A1S3H4R8_LINAN</name>
<keyword evidence="1" id="KW-1185">Reference proteome</keyword>